<reference evidence="6" key="2">
    <citation type="submission" date="2018-10" db="UniProtKB">
        <authorList>
            <consortium name="EnsemblPlants"/>
        </authorList>
    </citation>
    <scope>IDENTIFICATION</scope>
</reference>
<dbReference type="Gramene" id="TraesCS4A02G460800.1">
    <property type="protein sequence ID" value="TraesCS4A02G460800.1.cds1"/>
    <property type="gene ID" value="TraesCS4A02G460800"/>
</dbReference>
<dbReference type="Gene3D" id="1.20.140.40">
    <property type="entry name" value="Invertase/pectin methylesterase inhibitor family protein"/>
    <property type="match status" value="1"/>
</dbReference>
<feature type="domain" description="Pectinesterase inhibitor" evidence="5">
    <location>
        <begin position="36"/>
        <end position="198"/>
    </location>
</feature>
<sequence>MAPTPMATIVFSAIVFMLLSVTTTAQAGGSGGGKPKATNLMVEACKSSTFNNPYGDPDIEQFCLTTLQSDNRSTKAKDLRDLQLVAVDILRGRVTTIVIKVKKMLENIKKGTVPMRVLSLCEVDYDTVVSVINKCDAMIRDYQGDEGGLRSIKLVRWMDMAYDRVHECSSELVDMPAVGALVNENDELGMLVKLYTALVAP</sequence>
<dbReference type="GO" id="GO:0004857">
    <property type="term" value="F:enzyme inhibitor activity"/>
    <property type="evidence" value="ECO:0000318"/>
    <property type="project" value="GO_Central"/>
</dbReference>
<keyword evidence="7" id="KW-1185">Reference proteome</keyword>
<organism evidence="6">
    <name type="scientific">Triticum aestivum</name>
    <name type="common">Wheat</name>
    <dbReference type="NCBI Taxonomy" id="4565"/>
    <lineage>
        <taxon>Eukaryota</taxon>
        <taxon>Viridiplantae</taxon>
        <taxon>Streptophyta</taxon>
        <taxon>Embryophyta</taxon>
        <taxon>Tracheophyta</taxon>
        <taxon>Spermatophyta</taxon>
        <taxon>Magnoliopsida</taxon>
        <taxon>Liliopsida</taxon>
        <taxon>Poales</taxon>
        <taxon>Poaceae</taxon>
        <taxon>BOP clade</taxon>
        <taxon>Pooideae</taxon>
        <taxon>Triticodae</taxon>
        <taxon>Triticeae</taxon>
        <taxon>Triticinae</taxon>
        <taxon>Triticum</taxon>
    </lineage>
</organism>
<feature type="signal peptide" evidence="4">
    <location>
        <begin position="1"/>
        <end position="27"/>
    </location>
</feature>
<dbReference type="OrthoDB" id="1918674at2759"/>
<dbReference type="PANTHER" id="PTHR35357:SF8">
    <property type="entry name" value="OS01G0111000 PROTEIN"/>
    <property type="match status" value="1"/>
</dbReference>
<dbReference type="GO" id="GO:0009505">
    <property type="term" value="C:plant-type cell wall"/>
    <property type="evidence" value="ECO:0000318"/>
    <property type="project" value="GO_Central"/>
</dbReference>
<evidence type="ECO:0000313" key="7">
    <source>
        <dbReference type="Proteomes" id="UP000019116"/>
    </source>
</evidence>
<dbReference type="EnsemblPlants" id="TraesCS4A02G460800.1">
    <property type="protein sequence ID" value="TraesCS4A02G460800.1.cds1"/>
    <property type="gene ID" value="TraesCS4A02G460800"/>
</dbReference>
<gene>
    <name evidence="6" type="primary">LOC123083463</name>
</gene>
<comment type="similarity">
    <text evidence="3">Belongs to the PMEI family.</text>
</comment>
<dbReference type="InterPro" id="IPR035513">
    <property type="entry name" value="Invertase/methylesterase_inhib"/>
</dbReference>
<evidence type="ECO:0000256" key="2">
    <source>
        <dbReference type="ARBA" id="ARBA00023157"/>
    </source>
</evidence>
<dbReference type="Proteomes" id="UP000019116">
    <property type="component" value="Chromosome 4A"/>
</dbReference>
<dbReference type="OMA" id="VHECSSE"/>
<evidence type="ECO:0000256" key="1">
    <source>
        <dbReference type="ARBA" id="ARBA00022729"/>
    </source>
</evidence>
<dbReference type="Gramene" id="TraesNOR4A03G02229760.1">
    <property type="protein sequence ID" value="TraesNOR4A03G02229760.1.CDS1"/>
    <property type="gene ID" value="TraesNOR4A03G02229760"/>
</dbReference>
<dbReference type="SMR" id="A0A3B6I5T4"/>
<evidence type="ECO:0000313" key="6">
    <source>
        <dbReference type="EnsemblPlants" id="TraesCS4A02G460800.1.cds1"/>
    </source>
</evidence>
<evidence type="ECO:0000256" key="3">
    <source>
        <dbReference type="ARBA" id="ARBA00038471"/>
    </source>
</evidence>
<feature type="chain" id="PRO_5043175611" description="Pectinesterase inhibitor domain-containing protein" evidence="4">
    <location>
        <begin position="28"/>
        <end position="201"/>
    </location>
</feature>
<evidence type="ECO:0000259" key="5">
    <source>
        <dbReference type="SMART" id="SM00856"/>
    </source>
</evidence>
<dbReference type="GO" id="GO:0009827">
    <property type="term" value="P:plant-type cell wall modification"/>
    <property type="evidence" value="ECO:0000318"/>
    <property type="project" value="GO_Central"/>
</dbReference>
<dbReference type="Pfam" id="PF04043">
    <property type="entry name" value="PMEI"/>
    <property type="match status" value="1"/>
</dbReference>
<keyword evidence="2" id="KW-1015">Disulfide bond</keyword>
<dbReference type="AlphaFoldDB" id="A0A3B6I5T4"/>
<reference evidence="6" key="1">
    <citation type="submission" date="2018-08" db="EMBL/GenBank/DDBJ databases">
        <authorList>
            <person name="Rossello M."/>
        </authorList>
    </citation>
    <scope>NUCLEOTIDE SEQUENCE [LARGE SCALE GENOMIC DNA]</scope>
    <source>
        <strain evidence="6">cv. Chinese Spring</strain>
    </source>
</reference>
<dbReference type="RefSeq" id="XP_044361438.1">
    <property type="nucleotide sequence ID" value="XM_044505503.1"/>
</dbReference>
<dbReference type="SUPFAM" id="SSF101148">
    <property type="entry name" value="Plant invertase/pectin methylesterase inhibitor"/>
    <property type="match status" value="1"/>
</dbReference>
<dbReference type="NCBIfam" id="TIGR01614">
    <property type="entry name" value="PME_inhib"/>
    <property type="match status" value="1"/>
</dbReference>
<dbReference type="GeneID" id="123083463"/>
<accession>A0A3B6I5T4</accession>
<keyword evidence="1 4" id="KW-0732">Signal</keyword>
<name>A0A3B6I5T4_WHEAT</name>
<evidence type="ECO:0000256" key="4">
    <source>
        <dbReference type="SAM" id="SignalP"/>
    </source>
</evidence>
<dbReference type="Gramene" id="TraesCS4A03G1158800.1">
    <property type="protein sequence ID" value="TraesCS4A03G1158800.1.CDS1"/>
    <property type="gene ID" value="TraesCS4A03G1158800"/>
</dbReference>
<dbReference type="SMART" id="SM00856">
    <property type="entry name" value="PMEI"/>
    <property type="match status" value="1"/>
</dbReference>
<proteinExistence type="inferred from homology"/>
<dbReference type="InterPro" id="IPR006501">
    <property type="entry name" value="Pectinesterase_inhib_dom"/>
</dbReference>
<dbReference type="PANTHER" id="PTHR35357">
    <property type="entry name" value="OS02G0537100 PROTEIN"/>
    <property type="match status" value="1"/>
</dbReference>
<protein>
    <recommendedName>
        <fullName evidence="5">Pectinesterase inhibitor domain-containing protein</fullName>
    </recommendedName>
</protein>